<sequence length="92" mass="10567">MAKRLLSQRVILPENFSFDSSYLGGEVMSACRSANAIWLSVKRDLFISKIPPVVNDTQQALFRSIFGLICWDDARKNKENDKQTNWMPDKNT</sequence>
<dbReference type="EMBL" id="CP015519">
    <property type="protein sequence ID" value="APG27159.1"/>
    <property type="molecule type" value="Genomic_DNA"/>
</dbReference>
<name>A0A1L3GMJ5_9BACT</name>
<dbReference type="KEGG" id="pef:A7E78_04500"/>
<evidence type="ECO:0000313" key="2">
    <source>
        <dbReference type="Proteomes" id="UP000182517"/>
    </source>
</evidence>
<gene>
    <name evidence="1" type="ORF">A7E78_04500</name>
</gene>
<accession>A0A1L3GMJ5</accession>
<organism evidence="1 2">
    <name type="scientific">Syntrophotalea acetylenivorans</name>
    <dbReference type="NCBI Taxonomy" id="1842532"/>
    <lineage>
        <taxon>Bacteria</taxon>
        <taxon>Pseudomonadati</taxon>
        <taxon>Thermodesulfobacteriota</taxon>
        <taxon>Desulfuromonadia</taxon>
        <taxon>Desulfuromonadales</taxon>
        <taxon>Syntrophotaleaceae</taxon>
        <taxon>Syntrophotalea</taxon>
    </lineage>
</organism>
<dbReference type="STRING" id="1842532.A7E78_04500"/>
<dbReference type="AlphaFoldDB" id="A0A1L3GMJ5"/>
<reference evidence="1 2" key="1">
    <citation type="journal article" date="2017" name="Genome Announc.">
        <title>Complete Genome Sequences of Two Acetylene-Fermenting Pelobacter acetylenicus Strains.</title>
        <authorList>
            <person name="Sutton J.M."/>
            <person name="Baesman S.M."/>
            <person name="Fierst J.L."/>
            <person name="Poret-Peterson A.T."/>
            <person name="Oremland R.S."/>
            <person name="Dunlap D.S."/>
            <person name="Akob D.M."/>
        </authorList>
    </citation>
    <scope>NUCLEOTIDE SEQUENCE [LARGE SCALE GENOMIC DNA]</scope>
    <source>
        <strain evidence="1 2">SFB93</strain>
    </source>
</reference>
<dbReference type="Proteomes" id="UP000182517">
    <property type="component" value="Chromosome"/>
</dbReference>
<proteinExistence type="predicted"/>
<keyword evidence="2" id="KW-1185">Reference proteome</keyword>
<evidence type="ECO:0000313" key="1">
    <source>
        <dbReference type="EMBL" id="APG27159.1"/>
    </source>
</evidence>
<protein>
    <submittedName>
        <fullName evidence="1">Uncharacterized protein</fullName>
    </submittedName>
</protein>